<dbReference type="GO" id="GO:0016857">
    <property type="term" value="F:racemase and epimerase activity, acting on carbohydrates and derivatives"/>
    <property type="evidence" value="ECO:0007669"/>
    <property type="project" value="InterPro"/>
</dbReference>
<dbReference type="InterPro" id="IPR013785">
    <property type="entry name" value="Aldolase_TIM"/>
</dbReference>
<dbReference type="PANTHER" id="PTHR11749">
    <property type="entry name" value="RIBULOSE-5-PHOSPHATE-3-EPIMERASE"/>
    <property type="match status" value="1"/>
</dbReference>
<accession>A0A1F6FJR8</accession>
<name>A0A1F6FJR8_9BACT</name>
<dbReference type="InterPro" id="IPR011060">
    <property type="entry name" value="RibuloseP-bd_barrel"/>
</dbReference>
<dbReference type="Pfam" id="PF00834">
    <property type="entry name" value="Ribul_P_3_epim"/>
    <property type="match status" value="1"/>
</dbReference>
<dbReference type="SUPFAM" id="SSF51366">
    <property type="entry name" value="Ribulose-phoshate binding barrel"/>
    <property type="match status" value="1"/>
</dbReference>
<evidence type="ECO:0000313" key="4">
    <source>
        <dbReference type="Proteomes" id="UP000177395"/>
    </source>
</evidence>
<dbReference type="InterPro" id="IPR000056">
    <property type="entry name" value="Ribul_P_3_epim-like"/>
</dbReference>
<evidence type="ECO:0008006" key="5">
    <source>
        <dbReference type="Google" id="ProtNLM"/>
    </source>
</evidence>
<reference evidence="3 4" key="1">
    <citation type="journal article" date="2016" name="Nat. Commun.">
        <title>Thousands of microbial genomes shed light on interconnected biogeochemical processes in an aquifer system.</title>
        <authorList>
            <person name="Anantharaman K."/>
            <person name="Brown C.T."/>
            <person name="Hug L.A."/>
            <person name="Sharon I."/>
            <person name="Castelle C.J."/>
            <person name="Probst A.J."/>
            <person name="Thomas B.C."/>
            <person name="Singh A."/>
            <person name="Wilkins M.J."/>
            <person name="Karaoz U."/>
            <person name="Brodie E.L."/>
            <person name="Williams K.H."/>
            <person name="Hubbard S.S."/>
            <person name="Banfield J.F."/>
        </authorList>
    </citation>
    <scope>NUCLEOTIDE SEQUENCE [LARGE SCALE GENOMIC DNA]</scope>
</reference>
<dbReference type="STRING" id="1798531.A2392_01455"/>
<organism evidence="3 4">
    <name type="scientific">Candidatus Kaiserbacteria bacterium RIFOXYB1_FULL_46_14</name>
    <dbReference type="NCBI Taxonomy" id="1798531"/>
    <lineage>
        <taxon>Bacteria</taxon>
        <taxon>Candidatus Kaiseribacteriota</taxon>
    </lineage>
</organism>
<dbReference type="Proteomes" id="UP000177395">
    <property type="component" value="Unassembled WGS sequence"/>
</dbReference>
<evidence type="ECO:0000313" key="3">
    <source>
        <dbReference type="EMBL" id="OGG86109.1"/>
    </source>
</evidence>
<comment type="caution">
    <text evidence="3">The sequence shown here is derived from an EMBL/GenBank/DDBJ whole genome shotgun (WGS) entry which is preliminary data.</text>
</comment>
<keyword evidence="1" id="KW-0479">Metal-binding</keyword>
<keyword evidence="2" id="KW-0413">Isomerase</keyword>
<evidence type="ECO:0000256" key="1">
    <source>
        <dbReference type="ARBA" id="ARBA00022723"/>
    </source>
</evidence>
<dbReference type="EMBL" id="MFMS01000002">
    <property type="protein sequence ID" value="OGG86109.1"/>
    <property type="molecule type" value="Genomic_DNA"/>
</dbReference>
<dbReference type="Gene3D" id="3.20.20.70">
    <property type="entry name" value="Aldolase class I"/>
    <property type="match status" value="1"/>
</dbReference>
<dbReference type="GO" id="GO:0046872">
    <property type="term" value="F:metal ion binding"/>
    <property type="evidence" value="ECO:0007669"/>
    <property type="project" value="UniProtKB-KW"/>
</dbReference>
<sequence>MIIPAIIPKSLDDLKDKLALLSFAPAVQIDLVDGKFVENVSWPYEPVGAAADATALIEDHEIEVDLMVDNPVLVAKDWLTIGAKRIVIHLESLSSVEDILSLKDNTHVLLGLAINNDTPIERLHPFVDQIDFVQLMGIASIGKQGEPFDDRVIDRITTIRSLYPNLTITVDGAVGKTNLAALKNAGANRFVVGSAILNSADPESTYEDLLKIIAS</sequence>
<protein>
    <recommendedName>
        <fullName evidence="5">Ribulose phosphate epimerase</fullName>
    </recommendedName>
</protein>
<dbReference type="GO" id="GO:0005975">
    <property type="term" value="P:carbohydrate metabolic process"/>
    <property type="evidence" value="ECO:0007669"/>
    <property type="project" value="InterPro"/>
</dbReference>
<evidence type="ECO:0000256" key="2">
    <source>
        <dbReference type="ARBA" id="ARBA00023235"/>
    </source>
</evidence>
<proteinExistence type="predicted"/>
<gene>
    <name evidence="3" type="ORF">A2392_01455</name>
</gene>
<dbReference type="AlphaFoldDB" id="A0A1F6FJR8"/>